<dbReference type="EMBL" id="AP005352">
    <property type="protein sequence ID" value="BAC97754.1"/>
    <property type="molecule type" value="Genomic_DNA"/>
</dbReference>
<dbReference type="AlphaFoldDB" id="Q7MBL2"/>
<evidence type="ECO:0000313" key="2">
    <source>
        <dbReference type="EMBL" id="BAC97754.1"/>
    </source>
</evidence>
<geneLocation type="plasmid" evidence="2 3">
    <name>pYJ016</name>
</geneLocation>
<evidence type="ECO:0000313" key="3">
    <source>
        <dbReference type="Proteomes" id="UP000002675"/>
    </source>
</evidence>
<reference evidence="2 3" key="1">
    <citation type="journal article" date="2003" name="Genome Res.">
        <title>Comparative genome analysis of Vibrio vulnificus, a marine pathogen.</title>
        <authorList>
            <person name="Chen C.Y."/>
            <person name="Wu K.M."/>
            <person name="Chang Y.C."/>
            <person name="Chang C.H."/>
            <person name="Tsai H.C."/>
            <person name="Liao T.L."/>
            <person name="Liu Y.M."/>
            <person name="Chen H.J."/>
            <person name="Shen A.B."/>
            <person name="Li J.C."/>
            <person name="Su T.L."/>
            <person name="Shao C.P."/>
            <person name="Lee C.T."/>
            <person name="Hor L.I."/>
            <person name="Tsai S.F."/>
        </authorList>
    </citation>
    <scope>NUCLEOTIDE SEQUENCE [LARGE SCALE GENOMIC DNA]</scope>
    <source>
        <strain evidence="2 3">YJ016</strain>
        <plasmid evidence="2">pYJ016</plasmid>
    </source>
</reference>
<dbReference type="HOGENOM" id="CLU_2884797_0_0_6"/>
<keyword evidence="1" id="KW-0812">Transmembrane</keyword>
<keyword evidence="1" id="KW-0472">Membrane</keyword>
<feature type="transmembrane region" description="Helical" evidence="1">
    <location>
        <begin position="6"/>
        <end position="32"/>
    </location>
</feature>
<evidence type="ECO:0000256" key="1">
    <source>
        <dbReference type="SAM" id="Phobius"/>
    </source>
</evidence>
<gene>
    <name evidence="2" type="ordered locus">VVP31</name>
</gene>
<protein>
    <submittedName>
        <fullName evidence="2">Uncharacterized protein</fullName>
    </submittedName>
</protein>
<proteinExistence type="predicted"/>
<keyword evidence="2" id="KW-0614">Plasmid</keyword>
<keyword evidence="1" id="KW-1133">Transmembrane helix</keyword>
<dbReference type="Proteomes" id="UP000002675">
    <property type="component" value="Plasmid pYJ016"/>
</dbReference>
<accession>Q7MBL2</accession>
<dbReference type="KEGG" id="vvy:VVP31"/>
<name>Q7MBL2_VIBVY</name>
<organism evidence="2 3">
    <name type="scientific">Vibrio vulnificus (strain YJ016)</name>
    <dbReference type="NCBI Taxonomy" id="196600"/>
    <lineage>
        <taxon>Bacteria</taxon>
        <taxon>Pseudomonadati</taxon>
        <taxon>Pseudomonadota</taxon>
        <taxon>Gammaproteobacteria</taxon>
        <taxon>Vibrionales</taxon>
        <taxon>Vibrionaceae</taxon>
        <taxon>Vibrio</taxon>
    </lineage>
</organism>
<sequence>MLNYFIFIILIICFIFPVYLDFAVLLASALPLRGRAFRCARIANLSRDIERARCVSRFQIPNP</sequence>